<evidence type="ECO:0000313" key="2">
    <source>
        <dbReference type="Proteomes" id="UP000464577"/>
    </source>
</evidence>
<gene>
    <name evidence="1" type="ORF">GJR95_40140</name>
</gene>
<dbReference type="AlphaFoldDB" id="A0A6P1WAT3"/>
<protein>
    <submittedName>
        <fullName evidence="1">Uncharacterized protein</fullName>
    </submittedName>
</protein>
<reference evidence="1 2" key="1">
    <citation type="submission" date="2019-11" db="EMBL/GenBank/DDBJ databases">
        <title>Spirosoma endbachense sp. nov., isolated from a natural salt meadow.</title>
        <authorList>
            <person name="Rojas J."/>
            <person name="Ambika Manirajan B."/>
            <person name="Ratering S."/>
            <person name="Suarez C."/>
            <person name="Geissler-Plaum R."/>
            <person name="Schnell S."/>
        </authorList>
    </citation>
    <scope>NUCLEOTIDE SEQUENCE [LARGE SCALE GENOMIC DNA]</scope>
    <source>
        <strain evidence="1 2">I-24</strain>
    </source>
</reference>
<dbReference type="EMBL" id="CP045997">
    <property type="protein sequence ID" value="QHW00867.1"/>
    <property type="molecule type" value="Genomic_DNA"/>
</dbReference>
<evidence type="ECO:0000313" key="1">
    <source>
        <dbReference type="EMBL" id="QHW00867.1"/>
    </source>
</evidence>
<organism evidence="1 2">
    <name type="scientific">Spirosoma endbachense</name>
    <dbReference type="NCBI Taxonomy" id="2666025"/>
    <lineage>
        <taxon>Bacteria</taxon>
        <taxon>Pseudomonadati</taxon>
        <taxon>Bacteroidota</taxon>
        <taxon>Cytophagia</taxon>
        <taxon>Cytophagales</taxon>
        <taxon>Cytophagaceae</taxon>
        <taxon>Spirosoma</taxon>
    </lineage>
</organism>
<proteinExistence type="predicted"/>
<accession>A0A6P1WAT3</accession>
<dbReference type="KEGG" id="senf:GJR95_40140"/>
<dbReference type="RefSeq" id="WP_162391262.1">
    <property type="nucleotide sequence ID" value="NZ_CP045997.1"/>
</dbReference>
<keyword evidence="2" id="KW-1185">Reference proteome</keyword>
<dbReference type="Proteomes" id="UP000464577">
    <property type="component" value="Chromosome"/>
</dbReference>
<name>A0A6P1WAT3_9BACT</name>
<sequence>MEKKPRIKFYKDLNGPHVDQVREHALMTPEERWLAFLRLKRRHYGLFGKPQKREKRITVEKPTWI</sequence>